<dbReference type="PROSITE" id="PS01271">
    <property type="entry name" value="NA_SULFATE"/>
    <property type="match status" value="1"/>
</dbReference>
<feature type="transmembrane region" description="Helical" evidence="6">
    <location>
        <begin position="274"/>
        <end position="292"/>
    </location>
</feature>
<sequence length="456" mass="49722">MKWLNLCIGFLLFVILLFLGENSLLYSAIGLAAWMVYWWITECVPLYVTALLPILLGPPLGLIDTKELAQAYGHTMVFLFLGGFLIALAIEKWNVHRKIASLIVQQTGSTPAGVLLGFILSTAFLSMWLSNTGTAIMMMPMAMTVVSVLPESRFSSRFSTALLLSIAFAANIGGTATLIGSPPNVQMSGILADNFNIQVDFLSWIVIGLPFSVLLLIALFFYLRATFLKTDEHVEIAFRDNSPWSTNQKRVLIVFFLTAILWIVKQFINKAFDWSVTDTQIAILGGILLFIIPAKGKEEKTGVLKWEDTKNLPWGILLLFGGGLALAKALSNAGVLSLFADWVSEHGGDSYFWLLFILVVAGVFLTELMSNLALVTILIPIIAELAIKMDYPVLALCLPVTLSASCAFMLPMATPPNAIVFSSGKLRVSTMAKVGVIMNIVSVAAVLGVAYILTLI</sequence>
<dbReference type="InterPro" id="IPR031312">
    <property type="entry name" value="Na/sul_symport_CS"/>
</dbReference>
<evidence type="ECO:0000256" key="6">
    <source>
        <dbReference type="SAM" id="Phobius"/>
    </source>
</evidence>
<keyword evidence="8" id="KW-1185">Reference proteome</keyword>
<keyword evidence="4 6" id="KW-1133">Transmembrane helix</keyword>
<keyword evidence="2" id="KW-0813">Transport</keyword>
<dbReference type="RefSeq" id="WP_343785711.1">
    <property type="nucleotide sequence ID" value="NZ_BAAAFH010000007.1"/>
</dbReference>
<evidence type="ECO:0000313" key="7">
    <source>
        <dbReference type="EMBL" id="GAA0874792.1"/>
    </source>
</evidence>
<feature type="transmembrane region" description="Helical" evidence="6">
    <location>
        <begin position="110"/>
        <end position="129"/>
    </location>
</feature>
<dbReference type="Pfam" id="PF00939">
    <property type="entry name" value="Na_sulph_symp"/>
    <property type="match status" value="1"/>
</dbReference>
<evidence type="ECO:0000256" key="5">
    <source>
        <dbReference type="ARBA" id="ARBA00023136"/>
    </source>
</evidence>
<evidence type="ECO:0000256" key="3">
    <source>
        <dbReference type="ARBA" id="ARBA00022692"/>
    </source>
</evidence>
<evidence type="ECO:0000256" key="4">
    <source>
        <dbReference type="ARBA" id="ARBA00022989"/>
    </source>
</evidence>
<dbReference type="PANTHER" id="PTHR10283:SF82">
    <property type="entry name" value="SOLUTE CARRIER FAMILY 13 MEMBER 2"/>
    <property type="match status" value="1"/>
</dbReference>
<feature type="transmembrane region" description="Helical" evidence="6">
    <location>
        <begin position="68"/>
        <end position="90"/>
    </location>
</feature>
<feature type="transmembrane region" description="Helical" evidence="6">
    <location>
        <begin position="391"/>
        <end position="414"/>
    </location>
</feature>
<dbReference type="PANTHER" id="PTHR10283">
    <property type="entry name" value="SOLUTE CARRIER FAMILY 13 MEMBER"/>
    <property type="match status" value="1"/>
</dbReference>
<feature type="transmembrane region" description="Helical" evidence="6">
    <location>
        <begin position="251"/>
        <end position="268"/>
    </location>
</feature>
<accession>A0ABN1MNH0</accession>
<evidence type="ECO:0000256" key="1">
    <source>
        <dbReference type="ARBA" id="ARBA00004141"/>
    </source>
</evidence>
<feature type="transmembrane region" description="Helical" evidence="6">
    <location>
        <begin position="312"/>
        <end position="331"/>
    </location>
</feature>
<dbReference type="CDD" id="cd01115">
    <property type="entry name" value="SLC13_permease"/>
    <property type="match status" value="1"/>
</dbReference>
<feature type="transmembrane region" description="Helical" evidence="6">
    <location>
        <begin position="201"/>
        <end position="223"/>
    </location>
</feature>
<dbReference type="EMBL" id="BAAAFH010000007">
    <property type="protein sequence ID" value="GAA0874792.1"/>
    <property type="molecule type" value="Genomic_DNA"/>
</dbReference>
<feature type="transmembrane region" description="Helical" evidence="6">
    <location>
        <begin position="161"/>
        <end position="181"/>
    </location>
</feature>
<proteinExistence type="predicted"/>
<feature type="transmembrane region" description="Helical" evidence="6">
    <location>
        <begin position="351"/>
        <end position="379"/>
    </location>
</feature>
<feature type="transmembrane region" description="Helical" evidence="6">
    <location>
        <begin position="37"/>
        <end position="56"/>
    </location>
</feature>
<keyword evidence="5 6" id="KW-0472">Membrane</keyword>
<name>A0ABN1MNH0_9FLAO</name>
<protein>
    <submittedName>
        <fullName evidence="7">SLC13 family permease</fullName>
    </submittedName>
</protein>
<evidence type="ECO:0000256" key="2">
    <source>
        <dbReference type="ARBA" id="ARBA00022448"/>
    </source>
</evidence>
<comment type="caution">
    <text evidence="7">The sequence shown here is derived from an EMBL/GenBank/DDBJ whole genome shotgun (WGS) entry which is preliminary data.</text>
</comment>
<keyword evidence="3 6" id="KW-0812">Transmembrane</keyword>
<gene>
    <name evidence="7" type="ORF">GCM10009118_12000</name>
</gene>
<comment type="subcellular location">
    <subcellularLocation>
        <location evidence="1">Membrane</location>
        <topology evidence="1">Multi-pass membrane protein</topology>
    </subcellularLocation>
</comment>
<dbReference type="NCBIfam" id="TIGR00785">
    <property type="entry name" value="dass"/>
    <property type="match status" value="1"/>
</dbReference>
<reference evidence="7 8" key="1">
    <citation type="journal article" date="2019" name="Int. J. Syst. Evol. Microbiol.">
        <title>The Global Catalogue of Microorganisms (GCM) 10K type strain sequencing project: providing services to taxonomists for standard genome sequencing and annotation.</title>
        <authorList>
            <consortium name="The Broad Institute Genomics Platform"/>
            <consortium name="The Broad Institute Genome Sequencing Center for Infectious Disease"/>
            <person name="Wu L."/>
            <person name="Ma J."/>
        </authorList>
    </citation>
    <scope>NUCLEOTIDE SEQUENCE [LARGE SCALE GENOMIC DNA]</scope>
    <source>
        <strain evidence="7 8">JCM 16083</strain>
    </source>
</reference>
<organism evidence="7 8">
    <name type="scientific">Wandonia haliotis</name>
    <dbReference type="NCBI Taxonomy" id="574963"/>
    <lineage>
        <taxon>Bacteria</taxon>
        <taxon>Pseudomonadati</taxon>
        <taxon>Bacteroidota</taxon>
        <taxon>Flavobacteriia</taxon>
        <taxon>Flavobacteriales</taxon>
        <taxon>Crocinitomicaceae</taxon>
        <taxon>Wandonia</taxon>
    </lineage>
</organism>
<dbReference type="InterPro" id="IPR001898">
    <property type="entry name" value="SLC13A/DASS"/>
</dbReference>
<evidence type="ECO:0000313" key="8">
    <source>
        <dbReference type="Proteomes" id="UP001501126"/>
    </source>
</evidence>
<feature type="transmembrane region" description="Helical" evidence="6">
    <location>
        <begin position="434"/>
        <end position="453"/>
    </location>
</feature>
<dbReference type="Proteomes" id="UP001501126">
    <property type="component" value="Unassembled WGS sequence"/>
</dbReference>